<accession>A0A368KMA0</accession>
<gene>
    <name evidence="1" type="ORF">DTL42_19220</name>
</gene>
<dbReference type="AlphaFoldDB" id="A0A368KMA0"/>
<dbReference type="OrthoDB" id="9554574at2"/>
<dbReference type="Proteomes" id="UP000253562">
    <property type="component" value="Unassembled WGS sequence"/>
</dbReference>
<evidence type="ECO:0000313" key="2">
    <source>
        <dbReference type="Proteomes" id="UP000253562"/>
    </source>
</evidence>
<evidence type="ECO:0000313" key="1">
    <source>
        <dbReference type="EMBL" id="RCS43204.1"/>
    </source>
</evidence>
<dbReference type="EMBL" id="QPEX01000040">
    <property type="protein sequence ID" value="RCS43204.1"/>
    <property type="molecule type" value="Genomic_DNA"/>
</dbReference>
<protein>
    <submittedName>
        <fullName evidence="1">Uncharacterized protein</fullName>
    </submittedName>
</protein>
<name>A0A368KMA0_9BACT</name>
<sequence>MSNLVSYVIDLPGRDVIPSLAPSYQPNEAALKEVTRTGSLWDGRLIESSVDFSIELSGEITVVWLTTRYSNFISDPVVHDFVINWENILSGLLEARIVRVDEFLLNQWESERGDFWFREKGAFAAFIEWVIQKPSESWSLL</sequence>
<reference evidence="1 2" key="1">
    <citation type="submission" date="2018-07" db="EMBL/GenBank/DDBJ databases">
        <title>Comparative genomes isolates from brazilian mangrove.</title>
        <authorList>
            <person name="De Araujo J.E."/>
            <person name="Taketani R.G."/>
            <person name="Silva M.C.P."/>
            <person name="Lourenco M.V."/>
            <person name="Oliveira V.M."/>
            <person name="Andreote F.D."/>
        </authorList>
    </citation>
    <scope>NUCLEOTIDE SEQUENCE [LARGE SCALE GENOMIC DNA]</scope>
    <source>
        <strain evidence="1 2">HEX PRIS-MGV</strain>
    </source>
</reference>
<dbReference type="RefSeq" id="WP_114371039.1">
    <property type="nucleotide sequence ID" value="NZ_QPEX01000040.1"/>
</dbReference>
<organism evidence="1 2">
    <name type="scientific">Bremerella cremea</name>
    <dbReference type="NCBI Taxonomy" id="1031537"/>
    <lineage>
        <taxon>Bacteria</taxon>
        <taxon>Pseudomonadati</taxon>
        <taxon>Planctomycetota</taxon>
        <taxon>Planctomycetia</taxon>
        <taxon>Pirellulales</taxon>
        <taxon>Pirellulaceae</taxon>
        <taxon>Bremerella</taxon>
    </lineage>
</organism>
<proteinExistence type="predicted"/>
<comment type="caution">
    <text evidence="1">The sequence shown here is derived from an EMBL/GenBank/DDBJ whole genome shotgun (WGS) entry which is preliminary data.</text>
</comment>